<sequence length="741" mass="83238">MDGISVAASILGLVGAAAKVTLYLNALVTSVKTAPKLAQSVLLEVSDVSICLSQLQRLLLGMERGCRSRERLNMIEELVVVLSNCVSIFSELEEILESLDLMSSTTISKIKIASWLRRQNSISTLLMRLQRSKQSLTLIVTTLNCTSGAEAEDALSELKALITQVLESNQVLAERMANLELQHSAHALSKAPSSTEDGEDYHGKSGTTLRQEERILDDGETSTYSSTSALGDKGKDQDNESIVTIRRIGPVASETLTAADGFAFEEDLFASRPYVRAINRRPCQSATSSVVPTMGWSYLSGLNFTNVSKVSILSLPLSPLELWNGHRYITARDDLEDSAGVTAQQRQASVTPTKSITTIENPAVSSRLFGKLFDGWDSFHKMRKIDWPVISSRDVVILGVPFSGKRTIYQQLRLFDGHVFNQFDSMKPVGLIFHYLIETFIVAWKCVEFLDKGDLAPTDVQVAYSTIVSFENKIHKIDFYNPSLYSALQTLWRHDSLRRAIQNGKGLALYEAIDWCFEHLELLFGQLRLLSDDFVLRQGYSLSYHCQSIEIDGRGSQYLPKPWLDDFNSTDALIFVVPLSSYCQNEPTSTTPLNMMKQQIRFFEYLTRLRKFDDVPIIILLNKTDMLEQLITTRPISDYFTGYTAGANCFQACQFFADKFVKSDHRAVGDLRIYGTCAVQESGFRETLEELQNRPNGYNETVPSNRLEGEGLARIYNPVTKRSVEKMLRKCYEESFPKTLY</sequence>
<dbReference type="FunFam" id="3.40.50.300:FF:000692">
    <property type="entry name" value="Guanine nucleotide-binding protein subunit alpha"/>
    <property type="match status" value="1"/>
</dbReference>
<organism evidence="7 8">
    <name type="scientific">Cladonia borealis</name>
    <dbReference type="NCBI Taxonomy" id="184061"/>
    <lineage>
        <taxon>Eukaryota</taxon>
        <taxon>Fungi</taxon>
        <taxon>Dikarya</taxon>
        <taxon>Ascomycota</taxon>
        <taxon>Pezizomycotina</taxon>
        <taxon>Lecanoromycetes</taxon>
        <taxon>OSLEUM clade</taxon>
        <taxon>Lecanoromycetidae</taxon>
        <taxon>Lecanorales</taxon>
        <taxon>Lecanorineae</taxon>
        <taxon>Cladoniaceae</taxon>
        <taxon>Cladonia</taxon>
    </lineage>
</organism>
<dbReference type="GO" id="GO:0005834">
    <property type="term" value="C:heterotrimeric G-protein complex"/>
    <property type="evidence" value="ECO:0007669"/>
    <property type="project" value="TreeGrafter"/>
</dbReference>
<dbReference type="GO" id="GO:0005737">
    <property type="term" value="C:cytoplasm"/>
    <property type="evidence" value="ECO:0007669"/>
    <property type="project" value="TreeGrafter"/>
</dbReference>
<dbReference type="GO" id="GO:0046872">
    <property type="term" value="F:metal ion binding"/>
    <property type="evidence" value="ECO:0007669"/>
    <property type="project" value="UniProtKB-KW"/>
</dbReference>
<dbReference type="GO" id="GO:0031683">
    <property type="term" value="F:G-protein beta/gamma-subunit complex binding"/>
    <property type="evidence" value="ECO:0007669"/>
    <property type="project" value="InterPro"/>
</dbReference>
<evidence type="ECO:0000313" key="7">
    <source>
        <dbReference type="EMBL" id="KAK0511561.1"/>
    </source>
</evidence>
<evidence type="ECO:0000256" key="2">
    <source>
        <dbReference type="ARBA" id="ARBA00022741"/>
    </source>
</evidence>
<evidence type="ECO:0000256" key="3">
    <source>
        <dbReference type="ARBA" id="ARBA00023134"/>
    </source>
</evidence>
<name>A0AA39R022_9LECA</name>
<proteinExistence type="predicted"/>
<dbReference type="GO" id="GO:0001664">
    <property type="term" value="F:G protein-coupled receptor binding"/>
    <property type="evidence" value="ECO:0007669"/>
    <property type="project" value="TreeGrafter"/>
</dbReference>
<keyword evidence="1" id="KW-0479">Metal-binding</keyword>
<dbReference type="GO" id="GO:0007188">
    <property type="term" value="P:adenylate cyclase-modulating G protein-coupled receptor signaling pathway"/>
    <property type="evidence" value="ECO:0007669"/>
    <property type="project" value="TreeGrafter"/>
</dbReference>
<dbReference type="Pfam" id="PF00503">
    <property type="entry name" value="G-alpha"/>
    <property type="match status" value="1"/>
</dbReference>
<dbReference type="AlphaFoldDB" id="A0AA39R022"/>
<dbReference type="InterPro" id="IPR001019">
    <property type="entry name" value="Gprotein_alpha_su"/>
</dbReference>
<gene>
    <name evidence="7" type="ORF">JMJ35_006134</name>
</gene>
<comment type="caution">
    <text evidence="7">The sequence shown here is derived from an EMBL/GenBank/DDBJ whole genome shotgun (WGS) entry which is preliminary data.</text>
</comment>
<dbReference type="PANTHER" id="PTHR10218:SF302">
    <property type="entry name" value="GUANINE NUCLEOTIDE-BINDING PROTEIN ALPHA-5 SUBUNIT"/>
    <property type="match status" value="1"/>
</dbReference>
<evidence type="ECO:0000313" key="8">
    <source>
        <dbReference type="Proteomes" id="UP001166286"/>
    </source>
</evidence>
<dbReference type="PROSITE" id="PS51882">
    <property type="entry name" value="G_ALPHA"/>
    <property type="match status" value="1"/>
</dbReference>
<feature type="binding site" evidence="5">
    <location>
        <position position="678"/>
    </location>
    <ligand>
        <name>GTP</name>
        <dbReference type="ChEBI" id="CHEBI:37565"/>
    </ligand>
</feature>
<dbReference type="Gene3D" id="3.40.50.300">
    <property type="entry name" value="P-loop containing nucleotide triphosphate hydrolases"/>
    <property type="match status" value="1"/>
</dbReference>
<dbReference type="PANTHER" id="PTHR10218">
    <property type="entry name" value="GTP-BINDING PROTEIN ALPHA SUBUNIT"/>
    <property type="match status" value="1"/>
</dbReference>
<evidence type="ECO:0000256" key="6">
    <source>
        <dbReference type="SAM" id="MobiDB-lite"/>
    </source>
</evidence>
<protein>
    <submittedName>
        <fullName evidence="7">Uncharacterized protein</fullName>
    </submittedName>
</protein>
<feature type="binding site" evidence="5">
    <location>
        <begin position="622"/>
        <end position="625"/>
    </location>
    <ligand>
        <name>GTP</name>
        <dbReference type="ChEBI" id="CHEBI:37565"/>
    </ligand>
</feature>
<dbReference type="InterPro" id="IPR011025">
    <property type="entry name" value="GproteinA_insert"/>
</dbReference>
<dbReference type="Gene3D" id="1.10.400.10">
    <property type="entry name" value="GI Alpha 1, domain 2-like"/>
    <property type="match status" value="1"/>
</dbReference>
<evidence type="ECO:0000256" key="5">
    <source>
        <dbReference type="PIRSR" id="PIRSR601019-1"/>
    </source>
</evidence>
<evidence type="ECO:0000256" key="4">
    <source>
        <dbReference type="ARBA" id="ARBA00023224"/>
    </source>
</evidence>
<dbReference type="GO" id="GO:0005525">
    <property type="term" value="F:GTP binding"/>
    <property type="evidence" value="ECO:0007669"/>
    <property type="project" value="UniProtKB-KW"/>
</dbReference>
<dbReference type="Proteomes" id="UP001166286">
    <property type="component" value="Unassembled WGS sequence"/>
</dbReference>
<keyword evidence="3 5" id="KW-0342">GTP-binding</keyword>
<dbReference type="InterPro" id="IPR027417">
    <property type="entry name" value="P-loop_NTPase"/>
</dbReference>
<keyword evidence="8" id="KW-1185">Reference proteome</keyword>
<keyword evidence="2 5" id="KW-0547">Nucleotide-binding</keyword>
<keyword evidence="4" id="KW-0807">Transducer</keyword>
<dbReference type="GO" id="GO:0003924">
    <property type="term" value="F:GTPase activity"/>
    <property type="evidence" value="ECO:0007669"/>
    <property type="project" value="InterPro"/>
</dbReference>
<accession>A0AA39R022</accession>
<dbReference type="EMBL" id="JAFEKC020000013">
    <property type="protein sequence ID" value="KAK0511561.1"/>
    <property type="molecule type" value="Genomic_DNA"/>
</dbReference>
<feature type="region of interest" description="Disordered" evidence="6">
    <location>
        <begin position="186"/>
        <end position="236"/>
    </location>
</feature>
<evidence type="ECO:0000256" key="1">
    <source>
        <dbReference type="ARBA" id="ARBA00022723"/>
    </source>
</evidence>
<dbReference type="SMART" id="SM00275">
    <property type="entry name" value="G_alpha"/>
    <property type="match status" value="1"/>
</dbReference>
<dbReference type="SUPFAM" id="SSF52540">
    <property type="entry name" value="P-loop containing nucleoside triphosphate hydrolases"/>
    <property type="match status" value="1"/>
</dbReference>
<reference evidence="7" key="1">
    <citation type="submission" date="2023-03" db="EMBL/GenBank/DDBJ databases">
        <title>Complete genome of Cladonia borealis.</title>
        <authorList>
            <person name="Park H."/>
        </authorList>
    </citation>
    <scope>NUCLEOTIDE SEQUENCE</scope>
    <source>
        <strain evidence="7">ANT050790</strain>
    </source>
</reference>